<evidence type="ECO:0000256" key="1">
    <source>
        <dbReference type="SAM" id="MobiDB-lite"/>
    </source>
</evidence>
<dbReference type="Proteomes" id="UP001283361">
    <property type="component" value="Unassembled WGS sequence"/>
</dbReference>
<dbReference type="EMBL" id="JAWDGP010007247">
    <property type="protein sequence ID" value="KAK3727275.1"/>
    <property type="molecule type" value="Genomic_DNA"/>
</dbReference>
<organism evidence="2 3">
    <name type="scientific">Elysia crispata</name>
    <name type="common">lettuce slug</name>
    <dbReference type="NCBI Taxonomy" id="231223"/>
    <lineage>
        <taxon>Eukaryota</taxon>
        <taxon>Metazoa</taxon>
        <taxon>Spiralia</taxon>
        <taxon>Lophotrochozoa</taxon>
        <taxon>Mollusca</taxon>
        <taxon>Gastropoda</taxon>
        <taxon>Heterobranchia</taxon>
        <taxon>Euthyneura</taxon>
        <taxon>Panpulmonata</taxon>
        <taxon>Sacoglossa</taxon>
        <taxon>Placobranchoidea</taxon>
        <taxon>Plakobranchidae</taxon>
        <taxon>Elysia</taxon>
    </lineage>
</organism>
<evidence type="ECO:0000313" key="2">
    <source>
        <dbReference type="EMBL" id="KAK3727275.1"/>
    </source>
</evidence>
<comment type="caution">
    <text evidence="2">The sequence shown here is derived from an EMBL/GenBank/DDBJ whole genome shotgun (WGS) entry which is preliminary data.</text>
</comment>
<name>A0AAE1CPT0_9GAST</name>
<keyword evidence="3" id="KW-1185">Reference proteome</keyword>
<gene>
    <name evidence="2" type="ORF">RRG08_049900</name>
</gene>
<protein>
    <submittedName>
        <fullName evidence="2">Uncharacterized protein</fullName>
    </submittedName>
</protein>
<evidence type="ECO:0000313" key="3">
    <source>
        <dbReference type="Proteomes" id="UP001283361"/>
    </source>
</evidence>
<feature type="region of interest" description="Disordered" evidence="1">
    <location>
        <begin position="1"/>
        <end position="31"/>
    </location>
</feature>
<dbReference type="AlphaFoldDB" id="A0AAE1CPT0"/>
<accession>A0AAE1CPT0</accession>
<sequence>MGSYTDKDRTPNLNRDKKSGENCKRRDAALERETGKAKQGIWLQLGKRLGSYGAMGIRNVMQRNIKRESYGALGSKI</sequence>
<proteinExistence type="predicted"/>
<reference evidence="2" key="1">
    <citation type="journal article" date="2023" name="G3 (Bethesda)">
        <title>A reference genome for the long-term kleptoplast-retaining sea slug Elysia crispata morphotype clarki.</title>
        <authorList>
            <person name="Eastman K.E."/>
            <person name="Pendleton A.L."/>
            <person name="Shaikh M.A."/>
            <person name="Suttiyut T."/>
            <person name="Ogas R."/>
            <person name="Tomko P."/>
            <person name="Gavelis G."/>
            <person name="Widhalm J.R."/>
            <person name="Wisecaver J.H."/>
        </authorList>
    </citation>
    <scope>NUCLEOTIDE SEQUENCE</scope>
    <source>
        <strain evidence="2">ECLA1</strain>
    </source>
</reference>